<proteinExistence type="predicted"/>
<name>A0A1B8PEP3_HAEHA</name>
<dbReference type="EMBL" id="LZDL01000027">
    <property type="protein sequence ID" value="OBX46332.1"/>
    <property type="molecule type" value="Genomic_DNA"/>
</dbReference>
<gene>
    <name evidence="1" type="ORF">A9Z62_03625</name>
</gene>
<dbReference type="RefSeq" id="WP_065246647.1">
    <property type="nucleotide sequence ID" value="NZ_LZDL01000027.1"/>
</dbReference>
<sequence>MRKRYLQSIDDEIYPFSYKYWDRYDYLKKNQLIKTINSPIDAARECANVSNYPYVREKLNSSTNYKSWKMYSPWQGTLRSHAPYLWGYINQWGPYTEERIDDFSNVISEAAEFEQILPIGQVLFHGGYLPDILTIGEEFSTIAPLSTSLDPSIALSHAGHVYHKYQEAHLWAMTINSPDIRCFVVRYGPRHWARHEKEVILLDSLIAKVKYIEDINTISKLIHISLEKEVL</sequence>
<evidence type="ECO:0000313" key="2">
    <source>
        <dbReference type="Proteomes" id="UP000092611"/>
    </source>
</evidence>
<dbReference type="AlphaFoldDB" id="A0A1B8PEP3"/>
<protein>
    <submittedName>
        <fullName evidence="1">Uncharacterized protein</fullName>
    </submittedName>
</protein>
<evidence type="ECO:0000313" key="1">
    <source>
        <dbReference type="EMBL" id="OBX46332.1"/>
    </source>
</evidence>
<dbReference type="Proteomes" id="UP000092611">
    <property type="component" value="Unassembled WGS sequence"/>
</dbReference>
<reference evidence="1 2" key="1">
    <citation type="submission" date="2016-06" db="EMBL/GenBank/DDBJ databases">
        <title>Draft genome of Haemophilus haemolyticus CCUG 24149.</title>
        <authorList>
            <person name="Engstrom-Jakobsson H."/>
            <person name="Salva-Serra F."/>
            <person name="Thorell K."/>
            <person name="Gonzales-Siles L."/>
            <person name="Karlsson R."/>
            <person name="Boulund F."/>
            <person name="Engstrand L."/>
            <person name="Kristiansson E."/>
            <person name="Moore E."/>
        </authorList>
    </citation>
    <scope>NUCLEOTIDE SEQUENCE [LARGE SCALE GENOMIC DNA]</scope>
    <source>
        <strain evidence="1 2">CCUG 24149</strain>
    </source>
</reference>
<comment type="caution">
    <text evidence="1">The sequence shown here is derived from an EMBL/GenBank/DDBJ whole genome shotgun (WGS) entry which is preliminary data.</text>
</comment>
<organism evidence="1 2">
    <name type="scientific">Haemophilus haemolyticus</name>
    <dbReference type="NCBI Taxonomy" id="726"/>
    <lineage>
        <taxon>Bacteria</taxon>
        <taxon>Pseudomonadati</taxon>
        <taxon>Pseudomonadota</taxon>
        <taxon>Gammaproteobacteria</taxon>
        <taxon>Pasteurellales</taxon>
        <taxon>Pasteurellaceae</taxon>
        <taxon>Haemophilus</taxon>
    </lineage>
</organism>
<accession>A0A1B8PEP3</accession>